<evidence type="ECO:0000313" key="17">
    <source>
        <dbReference type="Proteomes" id="UP000321129"/>
    </source>
</evidence>
<evidence type="ECO:0000256" key="6">
    <source>
        <dbReference type="ARBA" id="ARBA00023004"/>
    </source>
</evidence>
<sequence>MRIVHGLLASAAFIVAPAAAFAQDTAQEQQEDTVGVAPDAGADSYGDDIIVTATRRNQIAQDVPIAVTVVGGEQLENAGVVDIRGVRQLTPSLQATTGQSSATGVVLSIRGIGTAGDNPGFEPAVGVFVDGVFRARAGLALAELPPVDRVEVLRGPQGTLFGRNTSAGALSITTKGPAFTLGGYGEVTYGNYDNIEVKAGVTGPISQTFAVRLDGGYHKRDGYIQDVNSDRSINNLDRYFVRAQGLYENENLSVRLIGDYYKTDENCCGAIQVTNGQTTPAVQFLASLGGNVGYPTDLDPSKRRMAISPNRAFTEKVEEYGASGEINYDFGGVKLTSITAYRDWKALRDQDIDFSGLDRAYREDYKTTLRDITQEIRLQGKALNDRLDWLVGGFYLNEKMTLRDTIRFGTQADQYVDALLAGATANPANPFAPNGYSLFGSLPGRPFFGTYLTNPFVNPSAALVNGLIASIPGSAAQFATPLPSNVGAGQNNDDYTVDTNAFAIFTHNIVQLTDQLSLTLGLRFNHETKSINANLNAVNPGCSALLPGGSSSVFGAVLASQPSLDGIRLLICNPTVNPEFNGVYNGDRSENEFTGTAKLAFKITPDVLLYGGYDRGFKSGGYNLDRGTFDSAYFGGNGAQISDLEFGAEKVNAYEIGLKTNFSRAFTFNVTGFYQDFSGYQSLRFEGSSFVVRQFKEVISKGVELESIIRPVSNFIVQLGYTYLDAKINDPLAPDNGQQLTNQPRHVLTGGLTWTPRLTDSVGALVHVDFRQNSDSNTINDPTIPIPGNALGAPATTNDGYGIANARVGLNFADNRFGVEAFVENIFNTYYNITSFPVPEQTGTFAVYPSPPRFYGIKVRASF</sequence>
<dbReference type="Pfam" id="PF07715">
    <property type="entry name" value="Plug"/>
    <property type="match status" value="1"/>
</dbReference>
<dbReference type="OrthoDB" id="9760333at2"/>
<keyword evidence="9 11" id="KW-0472">Membrane</keyword>
<evidence type="ECO:0000256" key="7">
    <source>
        <dbReference type="ARBA" id="ARBA00023065"/>
    </source>
</evidence>
<dbReference type="EMBL" id="VOPY01000002">
    <property type="protein sequence ID" value="TXC68883.1"/>
    <property type="molecule type" value="Genomic_DNA"/>
</dbReference>
<dbReference type="Gene3D" id="2.40.170.20">
    <property type="entry name" value="TonB-dependent receptor, beta-barrel domain"/>
    <property type="match status" value="2"/>
</dbReference>
<evidence type="ECO:0000256" key="1">
    <source>
        <dbReference type="ARBA" id="ARBA00004571"/>
    </source>
</evidence>
<evidence type="ECO:0000256" key="3">
    <source>
        <dbReference type="ARBA" id="ARBA00022452"/>
    </source>
</evidence>
<accession>A0A5C6U789</accession>
<feature type="domain" description="TonB-dependent receptor plug" evidence="15">
    <location>
        <begin position="61"/>
        <end position="169"/>
    </location>
</feature>
<keyword evidence="6" id="KW-0408">Iron</keyword>
<evidence type="ECO:0000256" key="4">
    <source>
        <dbReference type="ARBA" id="ARBA00022496"/>
    </source>
</evidence>
<dbReference type="GO" id="GO:0006826">
    <property type="term" value="P:iron ion transport"/>
    <property type="evidence" value="ECO:0007669"/>
    <property type="project" value="UniProtKB-KW"/>
</dbReference>
<dbReference type="InterPro" id="IPR036942">
    <property type="entry name" value="Beta-barrel_TonB_sf"/>
</dbReference>
<dbReference type="PROSITE" id="PS52016">
    <property type="entry name" value="TONB_DEPENDENT_REC_3"/>
    <property type="match status" value="1"/>
</dbReference>
<dbReference type="Pfam" id="PF00593">
    <property type="entry name" value="TonB_dep_Rec_b-barrel"/>
    <property type="match status" value="1"/>
</dbReference>
<dbReference type="PANTHER" id="PTHR32552:SF81">
    <property type="entry name" value="TONB-DEPENDENT OUTER MEMBRANE RECEPTOR"/>
    <property type="match status" value="1"/>
</dbReference>
<evidence type="ECO:0000256" key="11">
    <source>
        <dbReference type="PROSITE-ProRule" id="PRU01360"/>
    </source>
</evidence>
<evidence type="ECO:0000256" key="8">
    <source>
        <dbReference type="ARBA" id="ARBA00023077"/>
    </source>
</evidence>
<proteinExistence type="inferred from homology"/>
<comment type="similarity">
    <text evidence="11 12">Belongs to the TonB-dependent receptor family.</text>
</comment>
<feature type="signal peptide" evidence="13">
    <location>
        <begin position="1"/>
        <end position="22"/>
    </location>
</feature>
<dbReference type="SUPFAM" id="SSF56935">
    <property type="entry name" value="Porins"/>
    <property type="match status" value="1"/>
</dbReference>
<keyword evidence="4" id="KW-0410">Iron transport</keyword>
<comment type="caution">
    <text evidence="16">The sequence shown here is derived from an EMBL/GenBank/DDBJ whole genome shotgun (WGS) entry which is preliminary data.</text>
</comment>
<evidence type="ECO:0000259" key="15">
    <source>
        <dbReference type="Pfam" id="PF07715"/>
    </source>
</evidence>
<comment type="subcellular location">
    <subcellularLocation>
        <location evidence="1 11">Cell outer membrane</location>
        <topology evidence="1 11">Multi-pass membrane protein</topology>
    </subcellularLocation>
</comment>
<keyword evidence="17" id="KW-1185">Reference proteome</keyword>
<keyword evidence="16" id="KW-0675">Receptor</keyword>
<dbReference type="InterPro" id="IPR039426">
    <property type="entry name" value="TonB-dep_rcpt-like"/>
</dbReference>
<feature type="chain" id="PRO_5023090277" evidence="13">
    <location>
        <begin position="23"/>
        <end position="863"/>
    </location>
</feature>
<reference evidence="16 17" key="1">
    <citation type="submission" date="2019-08" db="EMBL/GenBank/DDBJ databases">
        <title>Sphingorhabdus soil sp. nov., isolated from arctic soil.</title>
        <authorList>
            <person name="Liu Y."/>
        </authorList>
    </citation>
    <scope>NUCLEOTIDE SEQUENCE [LARGE SCALE GENOMIC DNA]</scope>
    <source>
        <strain evidence="16 17">D-2Q-5-6</strain>
    </source>
</reference>
<evidence type="ECO:0000256" key="12">
    <source>
        <dbReference type="RuleBase" id="RU003357"/>
    </source>
</evidence>
<evidence type="ECO:0000256" key="5">
    <source>
        <dbReference type="ARBA" id="ARBA00022692"/>
    </source>
</evidence>
<keyword evidence="10 11" id="KW-0998">Cell outer membrane</keyword>
<dbReference type="GO" id="GO:0009279">
    <property type="term" value="C:cell outer membrane"/>
    <property type="evidence" value="ECO:0007669"/>
    <property type="project" value="UniProtKB-SubCell"/>
</dbReference>
<protein>
    <submittedName>
        <fullName evidence="16">TonB-dependent receptor</fullName>
    </submittedName>
</protein>
<keyword evidence="2 11" id="KW-0813">Transport</keyword>
<gene>
    <name evidence="16" type="ORF">FSZ31_07935</name>
</gene>
<dbReference type="InterPro" id="IPR000531">
    <property type="entry name" value="Beta-barrel_TonB"/>
</dbReference>
<dbReference type="AlphaFoldDB" id="A0A5C6U789"/>
<evidence type="ECO:0000256" key="10">
    <source>
        <dbReference type="ARBA" id="ARBA00023237"/>
    </source>
</evidence>
<organism evidence="16 17">
    <name type="scientific">Flavisphingopyxis soli</name>
    <dbReference type="NCBI Taxonomy" id="2601267"/>
    <lineage>
        <taxon>Bacteria</taxon>
        <taxon>Pseudomonadati</taxon>
        <taxon>Pseudomonadota</taxon>
        <taxon>Alphaproteobacteria</taxon>
        <taxon>Sphingomonadales</taxon>
        <taxon>Sphingopyxidaceae</taxon>
        <taxon>Flavisphingopyxis</taxon>
    </lineage>
</organism>
<dbReference type="RefSeq" id="WP_147122838.1">
    <property type="nucleotide sequence ID" value="NZ_VOPY01000002.1"/>
</dbReference>
<evidence type="ECO:0000256" key="13">
    <source>
        <dbReference type="SAM" id="SignalP"/>
    </source>
</evidence>
<keyword evidence="7" id="KW-0406">Ion transport</keyword>
<keyword evidence="13" id="KW-0732">Signal</keyword>
<dbReference type="PANTHER" id="PTHR32552">
    <property type="entry name" value="FERRICHROME IRON RECEPTOR-RELATED"/>
    <property type="match status" value="1"/>
</dbReference>
<evidence type="ECO:0000259" key="14">
    <source>
        <dbReference type="Pfam" id="PF00593"/>
    </source>
</evidence>
<dbReference type="Proteomes" id="UP000321129">
    <property type="component" value="Unassembled WGS sequence"/>
</dbReference>
<evidence type="ECO:0000256" key="2">
    <source>
        <dbReference type="ARBA" id="ARBA00022448"/>
    </source>
</evidence>
<evidence type="ECO:0000256" key="9">
    <source>
        <dbReference type="ARBA" id="ARBA00023136"/>
    </source>
</evidence>
<evidence type="ECO:0000313" key="16">
    <source>
        <dbReference type="EMBL" id="TXC68883.1"/>
    </source>
</evidence>
<dbReference type="InterPro" id="IPR012910">
    <property type="entry name" value="Plug_dom"/>
</dbReference>
<keyword evidence="3 11" id="KW-1134">Transmembrane beta strand</keyword>
<keyword evidence="5 11" id="KW-0812">Transmembrane</keyword>
<name>A0A5C6U789_9SPHN</name>
<feature type="domain" description="TonB-dependent receptor-like beta-barrel" evidence="14">
    <location>
        <begin position="349"/>
        <end position="826"/>
    </location>
</feature>
<keyword evidence="8 12" id="KW-0798">TonB box</keyword>